<dbReference type="Proteomes" id="UP001054945">
    <property type="component" value="Unassembled WGS sequence"/>
</dbReference>
<sequence>MDGLDGWTYVMDSNKIGWMDLQKFGARYIVGSPTNSFRNRQKISKGLSTGIGCRYHIWIMEMGSLYVTFQEELKVRMPLLLLTKQLPEAATGEKPTKRIKRRTLFQ</sequence>
<keyword evidence="2" id="KW-1185">Reference proteome</keyword>
<name>A0AAV4S898_CAEEX</name>
<accession>A0AAV4S898</accession>
<evidence type="ECO:0000313" key="1">
    <source>
        <dbReference type="EMBL" id="GIY29139.1"/>
    </source>
</evidence>
<proteinExistence type="predicted"/>
<dbReference type="AlphaFoldDB" id="A0AAV4S898"/>
<organism evidence="1 2">
    <name type="scientific">Caerostris extrusa</name>
    <name type="common">Bark spider</name>
    <name type="synonym">Caerostris bankana</name>
    <dbReference type="NCBI Taxonomy" id="172846"/>
    <lineage>
        <taxon>Eukaryota</taxon>
        <taxon>Metazoa</taxon>
        <taxon>Ecdysozoa</taxon>
        <taxon>Arthropoda</taxon>
        <taxon>Chelicerata</taxon>
        <taxon>Arachnida</taxon>
        <taxon>Araneae</taxon>
        <taxon>Araneomorphae</taxon>
        <taxon>Entelegynae</taxon>
        <taxon>Araneoidea</taxon>
        <taxon>Araneidae</taxon>
        <taxon>Caerostris</taxon>
    </lineage>
</organism>
<dbReference type="EMBL" id="BPLR01009026">
    <property type="protein sequence ID" value="GIY29139.1"/>
    <property type="molecule type" value="Genomic_DNA"/>
</dbReference>
<protein>
    <submittedName>
        <fullName evidence="1">Uncharacterized protein</fullName>
    </submittedName>
</protein>
<reference evidence="1 2" key="1">
    <citation type="submission" date="2021-06" db="EMBL/GenBank/DDBJ databases">
        <title>Caerostris extrusa draft genome.</title>
        <authorList>
            <person name="Kono N."/>
            <person name="Arakawa K."/>
        </authorList>
    </citation>
    <scope>NUCLEOTIDE SEQUENCE [LARGE SCALE GENOMIC DNA]</scope>
</reference>
<comment type="caution">
    <text evidence="1">The sequence shown here is derived from an EMBL/GenBank/DDBJ whole genome shotgun (WGS) entry which is preliminary data.</text>
</comment>
<evidence type="ECO:0000313" key="2">
    <source>
        <dbReference type="Proteomes" id="UP001054945"/>
    </source>
</evidence>
<gene>
    <name evidence="1" type="ORF">CEXT_74831</name>
</gene>